<dbReference type="InterPro" id="IPR031821">
    <property type="entry name" value="SOSSC"/>
</dbReference>
<dbReference type="PANTHER" id="PTHR31526">
    <property type="entry name" value="SOSS COMPLEX SUBUNIT C"/>
    <property type="match status" value="1"/>
</dbReference>
<organism evidence="3 4">
    <name type="scientific">Saccoglossus kowalevskii</name>
    <name type="common">Acorn worm</name>
    <dbReference type="NCBI Taxonomy" id="10224"/>
    <lineage>
        <taxon>Eukaryota</taxon>
        <taxon>Metazoa</taxon>
        <taxon>Hemichordata</taxon>
        <taxon>Enteropneusta</taxon>
        <taxon>Harrimaniidae</taxon>
        <taxon>Saccoglossus</taxon>
    </lineage>
</organism>
<accession>A0ABM0GKQ0</accession>
<comment type="similarity">
    <text evidence="1">Belongs to the SOSS-C family.</text>
</comment>
<sequence>MTTAAGTSPAINVGQEKQNRKILEDLQQEKKRLRMMQGQGQTNSMSSTSSVVPGNQTIQRPVPVKEPVLPVLRDPTEAHHLAMSQRTALQHAHANSAAFFITQDSSFGNLILPVIPRIPPDS</sequence>
<proteinExistence type="inferred from homology"/>
<feature type="compositionally biased region" description="Polar residues" evidence="2">
    <location>
        <begin position="38"/>
        <end position="59"/>
    </location>
</feature>
<dbReference type="RefSeq" id="XP_002732024.1">
    <property type="nucleotide sequence ID" value="XM_002731978.2"/>
</dbReference>
<feature type="region of interest" description="Disordered" evidence="2">
    <location>
        <begin position="33"/>
        <end position="66"/>
    </location>
</feature>
<reference evidence="4" key="1">
    <citation type="submission" date="2025-08" db="UniProtKB">
        <authorList>
            <consortium name="RefSeq"/>
        </authorList>
    </citation>
    <scope>IDENTIFICATION</scope>
    <source>
        <tissue evidence="4">Testes</tissue>
    </source>
</reference>
<keyword evidence="3" id="KW-1185">Reference proteome</keyword>
<evidence type="ECO:0000313" key="3">
    <source>
        <dbReference type="Proteomes" id="UP000694865"/>
    </source>
</evidence>
<dbReference type="Proteomes" id="UP000694865">
    <property type="component" value="Unplaced"/>
</dbReference>
<protein>
    <submittedName>
        <fullName evidence="4">SOSS complex subunit C-like</fullName>
    </submittedName>
</protein>
<dbReference type="PANTHER" id="PTHR31526:SF2">
    <property type="entry name" value="SOSS COMPLEX SUBUNIT C"/>
    <property type="match status" value="1"/>
</dbReference>
<evidence type="ECO:0000256" key="1">
    <source>
        <dbReference type="ARBA" id="ARBA00007829"/>
    </source>
</evidence>
<evidence type="ECO:0000313" key="4">
    <source>
        <dbReference type="RefSeq" id="XP_002732024.1"/>
    </source>
</evidence>
<dbReference type="Pfam" id="PF15925">
    <property type="entry name" value="SOSSC"/>
    <property type="match status" value="1"/>
</dbReference>
<name>A0ABM0GKQ0_SACKO</name>
<gene>
    <name evidence="4" type="primary">LOC100376200</name>
</gene>
<dbReference type="GeneID" id="100376200"/>
<evidence type="ECO:0000256" key="2">
    <source>
        <dbReference type="SAM" id="MobiDB-lite"/>
    </source>
</evidence>